<dbReference type="RefSeq" id="WP_285723917.1">
    <property type="nucleotide sequence ID" value="NZ_BSDD01000002.1"/>
</dbReference>
<protein>
    <recommendedName>
        <fullName evidence="5">Methyl-accepting transducer domain-containing protein</fullName>
    </recommendedName>
</protein>
<feature type="domain" description="Methyl-accepting transducer" evidence="5">
    <location>
        <begin position="214"/>
        <end position="450"/>
    </location>
</feature>
<dbReference type="Proteomes" id="UP001165089">
    <property type="component" value="Unassembled WGS sequence"/>
</dbReference>
<accession>A0ABQ5Q6W7</accession>
<dbReference type="PANTHER" id="PTHR32089:SF112">
    <property type="entry name" value="LYSOZYME-LIKE PROTEIN-RELATED"/>
    <property type="match status" value="1"/>
</dbReference>
<name>A0ABQ5Q6W7_9BACT</name>
<keyword evidence="4" id="KW-1133">Transmembrane helix</keyword>
<keyword evidence="4" id="KW-0472">Membrane</keyword>
<evidence type="ECO:0000256" key="4">
    <source>
        <dbReference type="SAM" id="Phobius"/>
    </source>
</evidence>
<feature type="transmembrane region" description="Helical" evidence="4">
    <location>
        <begin position="84"/>
        <end position="101"/>
    </location>
</feature>
<keyword evidence="3" id="KW-0175">Coiled coil</keyword>
<feature type="transmembrane region" description="Helical" evidence="4">
    <location>
        <begin position="160"/>
        <end position="178"/>
    </location>
</feature>
<comment type="caution">
    <text evidence="6">The sequence shown here is derived from an EMBL/GenBank/DDBJ whole genome shotgun (WGS) entry which is preliminary data.</text>
</comment>
<feature type="transmembrane region" description="Helical" evidence="4">
    <location>
        <begin position="129"/>
        <end position="148"/>
    </location>
</feature>
<gene>
    <name evidence="6" type="ORF">GETHPA_13630</name>
</gene>
<sequence length="489" mass="51990">MSGFSPVEMWIPPRLAADRDQAARARSIVGIALVAAVACLYFMAKYHHLGAPAAVEGVGVAGAAALLVLPLLRLTGRLSPARELLLLMIWGLMAWLCHVNRGVLSSNVFWFALVPCGALLLGDLRQGLIWLGMGLLGIVLVNLELVPPLRQVPEHALRELQFSSALGLSVALFAVIGLSERQKAKNAAQLEGARAEAERQGGRQREMLQRVTILLHEDHEAIRRITENMRDMTRAVADQQQAFRDIEQALAELGRLVARNTETAAQSSEHAHAAEQQALAGGERMRVSLQAIDELVEAGRHTSQTISDLGAKGDQIGSIVQVIEEIAHQTNLLALNAAIEAAHAGTHGKGFAVVAEEVRKLAERTRQATREIGAQIGQVVAGTQDAIATLASSGSRLDASQRDTRALSEALGGIIASSQEAARMIGGMAETSQRQSASAEEVATAFRGMHGATETVAQATEGVGRALEALEHQLGELEDFLAGLGTAEG</sequence>
<dbReference type="PROSITE" id="PS50111">
    <property type="entry name" value="CHEMOTAXIS_TRANSDUC_2"/>
    <property type="match status" value="1"/>
</dbReference>
<dbReference type="CDD" id="cd11386">
    <property type="entry name" value="MCP_signal"/>
    <property type="match status" value="1"/>
</dbReference>
<evidence type="ECO:0000313" key="6">
    <source>
        <dbReference type="EMBL" id="GLH69830.1"/>
    </source>
</evidence>
<evidence type="ECO:0000256" key="2">
    <source>
        <dbReference type="PROSITE-ProRule" id="PRU00284"/>
    </source>
</evidence>
<reference evidence="6 7" key="1">
    <citation type="journal article" date="2023" name="Antonie Van Leeuwenhoek">
        <title>Mesoterricola silvestris gen. nov., sp. nov., Mesoterricola sediminis sp. nov., Geothrix oryzae sp. nov., Geothrix edaphica sp. nov., Geothrix rubra sp. nov., and Geothrix limicola sp. nov., six novel members of Acidobacteriota isolated from soils.</title>
        <authorList>
            <person name="Itoh H."/>
            <person name="Sugisawa Y."/>
            <person name="Mise K."/>
            <person name="Xu Z."/>
            <person name="Kuniyasu M."/>
            <person name="Ushijima N."/>
            <person name="Kawano K."/>
            <person name="Kobayashi E."/>
            <person name="Shiratori Y."/>
            <person name="Masuda Y."/>
            <person name="Senoo K."/>
        </authorList>
    </citation>
    <scope>NUCLEOTIDE SEQUENCE [LARGE SCALE GENOMIC DNA]</scope>
    <source>
        <strain evidence="6 7">Red803</strain>
    </source>
</reference>
<keyword evidence="4" id="KW-0812">Transmembrane</keyword>
<dbReference type="EMBL" id="BSDD01000002">
    <property type="protein sequence ID" value="GLH69830.1"/>
    <property type="molecule type" value="Genomic_DNA"/>
</dbReference>
<feature type="transmembrane region" description="Helical" evidence="4">
    <location>
        <begin position="27"/>
        <end position="44"/>
    </location>
</feature>
<dbReference type="SMART" id="SM00283">
    <property type="entry name" value="MA"/>
    <property type="match status" value="1"/>
</dbReference>
<keyword evidence="1 2" id="KW-0807">Transducer</keyword>
<feature type="coiled-coil region" evidence="3">
    <location>
        <begin position="180"/>
        <end position="242"/>
    </location>
</feature>
<feature type="transmembrane region" description="Helical" evidence="4">
    <location>
        <begin position="50"/>
        <end position="72"/>
    </location>
</feature>
<dbReference type="PANTHER" id="PTHR32089">
    <property type="entry name" value="METHYL-ACCEPTING CHEMOTAXIS PROTEIN MCPB"/>
    <property type="match status" value="1"/>
</dbReference>
<dbReference type="Gene3D" id="1.10.287.950">
    <property type="entry name" value="Methyl-accepting chemotaxis protein"/>
    <property type="match status" value="1"/>
</dbReference>
<proteinExistence type="predicted"/>
<evidence type="ECO:0000259" key="5">
    <source>
        <dbReference type="PROSITE" id="PS50111"/>
    </source>
</evidence>
<organism evidence="6 7">
    <name type="scientific">Geothrix rubra</name>
    <dbReference type="NCBI Taxonomy" id="2927977"/>
    <lineage>
        <taxon>Bacteria</taxon>
        <taxon>Pseudomonadati</taxon>
        <taxon>Acidobacteriota</taxon>
        <taxon>Holophagae</taxon>
        <taxon>Holophagales</taxon>
        <taxon>Holophagaceae</taxon>
        <taxon>Geothrix</taxon>
    </lineage>
</organism>
<dbReference type="Pfam" id="PF00015">
    <property type="entry name" value="MCPsignal"/>
    <property type="match status" value="1"/>
</dbReference>
<evidence type="ECO:0000313" key="7">
    <source>
        <dbReference type="Proteomes" id="UP001165089"/>
    </source>
</evidence>
<evidence type="ECO:0000256" key="1">
    <source>
        <dbReference type="ARBA" id="ARBA00023224"/>
    </source>
</evidence>
<keyword evidence="7" id="KW-1185">Reference proteome</keyword>
<dbReference type="SUPFAM" id="SSF58104">
    <property type="entry name" value="Methyl-accepting chemotaxis protein (MCP) signaling domain"/>
    <property type="match status" value="1"/>
</dbReference>
<evidence type="ECO:0000256" key="3">
    <source>
        <dbReference type="SAM" id="Coils"/>
    </source>
</evidence>
<dbReference type="InterPro" id="IPR004089">
    <property type="entry name" value="MCPsignal_dom"/>
</dbReference>